<evidence type="ECO:0000256" key="4">
    <source>
        <dbReference type="ARBA" id="ARBA00022475"/>
    </source>
</evidence>
<evidence type="ECO:0000256" key="2">
    <source>
        <dbReference type="ARBA" id="ARBA00006704"/>
    </source>
</evidence>
<dbReference type="InterPro" id="IPR035921">
    <property type="entry name" value="F/V-ATP_Csub_sf"/>
</dbReference>
<dbReference type="PROSITE" id="PS00605">
    <property type="entry name" value="ATPASE_C"/>
    <property type="match status" value="1"/>
</dbReference>
<dbReference type="Pfam" id="PF00137">
    <property type="entry name" value="ATP-synt_C"/>
    <property type="match status" value="1"/>
</dbReference>
<evidence type="ECO:0000256" key="11">
    <source>
        <dbReference type="ARBA" id="ARBA00023136"/>
    </source>
</evidence>
<keyword evidence="3 14" id="KW-0813">Transport</keyword>
<gene>
    <name evidence="14 16" type="primary">atpE</name>
    <name evidence="16" type="ORF">NO1_0140</name>
</gene>
<keyword evidence="12 14" id="KW-0066">ATP synthesis</keyword>
<evidence type="ECO:0000256" key="6">
    <source>
        <dbReference type="ARBA" id="ARBA00022692"/>
    </source>
</evidence>
<proteinExistence type="inferred from homology"/>
<evidence type="ECO:0000313" key="16">
    <source>
        <dbReference type="EMBL" id="GBR72636.1"/>
    </source>
</evidence>
<evidence type="ECO:0000256" key="13">
    <source>
        <dbReference type="ARBA" id="ARBA00025198"/>
    </source>
</evidence>
<feature type="transmembrane region" description="Helical" evidence="14">
    <location>
        <begin position="50"/>
        <end position="73"/>
    </location>
</feature>
<comment type="function">
    <text evidence="14">Key component of the F(0) channel; it plays a direct role in translocation across the membrane. A homomeric c-ring of between 10-14 subunits forms the central stalk rotor element with the F(1) delta and epsilon subunits.</text>
</comment>
<dbReference type="GO" id="GO:0033177">
    <property type="term" value="C:proton-transporting two-sector ATPase complex, proton-transporting domain"/>
    <property type="evidence" value="ECO:0007669"/>
    <property type="project" value="InterPro"/>
</dbReference>
<keyword evidence="10 14" id="KW-0446">Lipid-binding</keyword>
<accession>A0A388T9A4</accession>
<evidence type="ECO:0000256" key="14">
    <source>
        <dbReference type="HAMAP-Rule" id="MF_01396"/>
    </source>
</evidence>
<comment type="function">
    <text evidence="13 14">F(1)F(0) ATP synthase produces ATP from ADP in the presence of a proton or sodium gradient. F-type ATPases consist of two structural domains, F(1) containing the extramembraneous catalytic core and F(0) containing the membrane proton channel, linked together by a central stalk and a peripheral stalk. During catalysis, ATP synthesis in the catalytic domain of F(1) is coupled via a rotary mechanism of the central stalk subunits to proton translocation.</text>
</comment>
<feature type="transmembrane region" description="Helical" evidence="14">
    <location>
        <begin position="6"/>
        <end position="29"/>
    </location>
</feature>
<dbReference type="InterPro" id="IPR020537">
    <property type="entry name" value="ATP_synth_F0_csu_DDCD_BS"/>
</dbReference>
<sequence>MDNIIGAYLGAAICMGLAALGGAFGIGLMMSKLFDSVARQPEILDKVRPLVFIGIAFIETVALYGLVISILLATK</sequence>
<dbReference type="AlphaFoldDB" id="A0A388T9A4"/>
<dbReference type="InterPro" id="IPR038662">
    <property type="entry name" value="ATP_synth_F0_csu_sf"/>
</dbReference>
<dbReference type="InterPro" id="IPR000454">
    <property type="entry name" value="ATP_synth_F0_csu"/>
</dbReference>
<dbReference type="PRINTS" id="PR00124">
    <property type="entry name" value="ATPASEC"/>
</dbReference>
<evidence type="ECO:0000313" key="17">
    <source>
        <dbReference type="Proteomes" id="UP000269352"/>
    </source>
</evidence>
<dbReference type="Proteomes" id="UP000269352">
    <property type="component" value="Unassembled WGS sequence"/>
</dbReference>
<keyword evidence="9 14" id="KW-0406">Ion transport</keyword>
<feature type="domain" description="V-ATPase proteolipid subunit C-like" evidence="15">
    <location>
        <begin position="9"/>
        <end position="72"/>
    </location>
</feature>
<dbReference type="NCBIfam" id="TIGR01260">
    <property type="entry name" value="ATP_synt_c"/>
    <property type="match status" value="1"/>
</dbReference>
<dbReference type="HAMAP" id="MF_01396">
    <property type="entry name" value="ATP_synth_c_bact"/>
    <property type="match status" value="1"/>
</dbReference>
<dbReference type="GO" id="GO:0008289">
    <property type="term" value="F:lipid binding"/>
    <property type="evidence" value="ECO:0007669"/>
    <property type="project" value="UniProtKB-KW"/>
</dbReference>
<evidence type="ECO:0000256" key="3">
    <source>
        <dbReference type="ARBA" id="ARBA00022448"/>
    </source>
</evidence>
<feature type="site" description="Reversibly protonated during proton transport" evidence="14">
    <location>
        <position position="59"/>
    </location>
</feature>
<keyword evidence="4 14" id="KW-1003">Cell membrane</keyword>
<dbReference type="GO" id="GO:0005886">
    <property type="term" value="C:plasma membrane"/>
    <property type="evidence" value="ECO:0007669"/>
    <property type="project" value="UniProtKB-SubCell"/>
</dbReference>
<comment type="caution">
    <text evidence="16">The sequence shown here is derived from an EMBL/GenBank/DDBJ whole genome shotgun (WGS) entry which is preliminary data.</text>
</comment>
<evidence type="ECO:0000256" key="8">
    <source>
        <dbReference type="ARBA" id="ARBA00022989"/>
    </source>
</evidence>
<organism evidence="16 17">
    <name type="scientific">Termititenax aidoneus</name>
    <dbReference type="NCBI Taxonomy" id="2218524"/>
    <lineage>
        <taxon>Bacteria</taxon>
        <taxon>Bacillati</taxon>
        <taxon>Candidatus Margulisiibacteriota</taxon>
        <taxon>Candidatus Termititenacia</taxon>
        <taxon>Candidatus Termititenacales</taxon>
        <taxon>Candidatus Termititenacaceae</taxon>
        <taxon>Candidatus Termititenax</taxon>
    </lineage>
</organism>
<evidence type="ECO:0000256" key="7">
    <source>
        <dbReference type="ARBA" id="ARBA00022781"/>
    </source>
</evidence>
<dbReference type="GO" id="GO:0046933">
    <property type="term" value="F:proton-transporting ATP synthase activity, rotational mechanism"/>
    <property type="evidence" value="ECO:0007669"/>
    <property type="project" value="UniProtKB-UniRule"/>
</dbReference>
<evidence type="ECO:0000256" key="10">
    <source>
        <dbReference type="ARBA" id="ARBA00023121"/>
    </source>
</evidence>
<evidence type="ECO:0000256" key="12">
    <source>
        <dbReference type="ARBA" id="ARBA00023310"/>
    </source>
</evidence>
<dbReference type="InterPro" id="IPR002379">
    <property type="entry name" value="ATPase_proteolipid_c-like_dom"/>
</dbReference>
<reference evidence="16 17" key="1">
    <citation type="journal article" date="2019" name="ISME J.">
        <title>Genome analyses of uncultured TG2/ZB3 bacteria in 'Margulisbacteria' specifically attached to ectosymbiotic spirochetes of protists in the termite gut.</title>
        <authorList>
            <person name="Utami Y.D."/>
            <person name="Kuwahara H."/>
            <person name="Igai K."/>
            <person name="Murakami T."/>
            <person name="Sugaya K."/>
            <person name="Morikawa T."/>
            <person name="Nagura Y."/>
            <person name="Yuki M."/>
            <person name="Deevong P."/>
            <person name="Inoue T."/>
            <person name="Kihara K."/>
            <person name="Lo N."/>
            <person name="Yamada A."/>
            <person name="Ohkuma M."/>
            <person name="Hongoh Y."/>
        </authorList>
    </citation>
    <scope>NUCLEOTIDE SEQUENCE [LARGE SCALE GENOMIC DNA]</scope>
    <source>
        <strain evidence="16">NkOx7-01</strain>
    </source>
</reference>
<keyword evidence="17" id="KW-1185">Reference proteome</keyword>
<evidence type="ECO:0000259" key="15">
    <source>
        <dbReference type="Pfam" id="PF00137"/>
    </source>
</evidence>
<protein>
    <recommendedName>
        <fullName evidence="14">ATP synthase subunit c</fullName>
    </recommendedName>
    <alternativeName>
        <fullName evidence="14">ATP synthase F(0) sector subunit c</fullName>
    </alternativeName>
    <alternativeName>
        <fullName evidence="14">F-type ATPase subunit c</fullName>
        <shortName evidence="14">F-ATPase subunit c</shortName>
    </alternativeName>
    <alternativeName>
        <fullName evidence="14">Lipid-binding protein</fullName>
    </alternativeName>
</protein>
<keyword evidence="11 14" id="KW-0472">Membrane</keyword>
<dbReference type="CDD" id="cd18121">
    <property type="entry name" value="ATP-synt_Fo_c"/>
    <property type="match status" value="1"/>
</dbReference>
<name>A0A388T9A4_TERA1</name>
<keyword evidence="6 14" id="KW-0812">Transmembrane</keyword>
<evidence type="ECO:0000256" key="5">
    <source>
        <dbReference type="ARBA" id="ARBA00022547"/>
    </source>
</evidence>
<keyword evidence="8 14" id="KW-1133">Transmembrane helix</keyword>
<dbReference type="Gene3D" id="1.20.20.10">
    <property type="entry name" value="F1F0 ATP synthase subunit C"/>
    <property type="match status" value="1"/>
</dbReference>
<dbReference type="GO" id="GO:0045259">
    <property type="term" value="C:proton-transporting ATP synthase complex"/>
    <property type="evidence" value="ECO:0007669"/>
    <property type="project" value="UniProtKB-KW"/>
</dbReference>
<comment type="subcellular location">
    <subcellularLocation>
        <location evidence="1 14">Cell membrane</location>
        <topology evidence="1 14">Multi-pass membrane protein</topology>
    </subcellularLocation>
</comment>
<dbReference type="InterPro" id="IPR005953">
    <property type="entry name" value="ATP_synth_csu_bac/chlpt"/>
</dbReference>
<keyword evidence="7 14" id="KW-0375">Hydrogen ion transport</keyword>
<dbReference type="FunFam" id="1.20.20.10:FF:000002">
    <property type="entry name" value="ATP synthase subunit c"/>
    <property type="match status" value="1"/>
</dbReference>
<dbReference type="SUPFAM" id="SSF81333">
    <property type="entry name" value="F1F0 ATP synthase subunit C"/>
    <property type="match status" value="1"/>
</dbReference>
<evidence type="ECO:0000256" key="1">
    <source>
        <dbReference type="ARBA" id="ARBA00004651"/>
    </source>
</evidence>
<evidence type="ECO:0000256" key="9">
    <source>
        <dbReference type="ARBA" id="ARBA00023065"/>
    </source>
</evidence>
<comment type="similarity">
    <text evidence="2 14">Belongs to the ATPase C chain family.</text>
</comment>
<dbReference type="EMBL" id="BGZN01000001">
    <property type="protein sequence ID" value="GBR72636.1"/>
    <property type="molecule type" value="Genomic_DNA"/>
</dbReference>
<keyword evidence="5 14" id="KW-0138">CF(0)</keyword>